<sequence length="616" mass="72211">MKQRVINAFFEGQSINAYTSLGAHPRFEQISGVRFALYAPAAQSVQVIGSFNDWNGEGHFMDKVDDRGIWSVFVPNAKEGDMYKYRIVQTDGTSVDKMDPYAFYNELRPNTASIVVNLDYQWSDDEWMKTRNRCFHKPLNIYEVHLGAWKHINDEAVNYRSIASELVSYVKEMKYTHVEFMPLNEYPFDGSWGYQISGYFSVTSRYGTLQDLKYLINELHKNGIGVIFDFVPVHFVMDNYALRSFDGTHLYEYQNNYDAFSEWGTANFDLHKEEVRSFLMSAAAYLIKELHGDGLRMDAISNVIYWQGNKNRGVNEGALTFIKRMNYLLHLNFPEVMLIAEDSSDYPGVTKPVHDNGLGFDYKWDLGWMNDTLSYLKMDPIFRQHNHNKINFSMAYFYGENFILPFSHDESVHGKATIVDKMWGTYEQKFAQARMLYTYMYTHPGKKLNFMGNEIGHLREFDEDEQMDWFLLEYPMHDSFKRFMRDLNTIYTNESALYKDDFDYNYFEWIDADNANENLFSFIRKGEEETIIVVLNMSPNTYHGHQFGVLEEGVYNEILNSEKDIYSGVNIVNEKTIVAQEGFVDYKPYYITIDVAPFAGIIMKHINKNHKNRYFE</sequence>
<proteinExistence type="inferred from homology"/>
<dbReference type="PIRSF" id="PIRSF000463">
    <property type="entry name" value="GlgB"/>
    <property type="match status" value="1"/>
</dbReference>
<keyword evidence="8 13" id="KW-0808">Transferase</keyword>
<evidence type="ECO:0000256" key="4">
    <source>
        <dbReference type="ARBA" id="ARBA00009000"/>
    </source>
</evidence>
<dbReference type="Pfam" id="PF00128">
    <property type="entry name" value="Alpha-amylase"/>
    <property type="match status" value="1"/>
</dbReference>
<dbReference type="InterPro" id="IPR006407">
    <property type="entry name" value="GlgB"/>
</dbReference>
<dbReference type="InterPro" id="IPR004193">
    <property type="entry name" value="Glyco_hydro_13_N"/>
</dbReference>
<dbReference type="InterPro" id="IPR006048">
    <property type="entry name" value="A-amylase/branching_C"/>
</dbReference>
<dbReference type="NCBIfam" id="NF003811">
    <property type="entry name" value="PRK05402.1"/>
    <property type="match status" value="1"/>
</dbReference>
<dbReference type="EMBL" id="JAUSUR010000003">
    <property type="protein sequence ID" value="MDQ0361163.1"/>
    <property type="molecule type" value="Genomic_DNA"/>
</dbReference>
<dbReference type="InterPro" id="IPR017853">
    <property type="entry name" value="GH"/>
</dbReference>
<keyword evidence="7 13" id="KW-0328">Glycosyltransferase</keyword>
<evidence type="ECO:0000256" key="3">
    <source>
        <dbReference type="ARBA" id="ARBA00004964"/>
    </source>
</evidence>
<dbReference type="GO" id="GO:0003844">
    <property type="term" value="F:1,4-alpha-glucan branching enzyme activity"/>
    <property type="evidence" value="ECO:0007669"/>
    <property type="project" value="UniProtKB-EC"/>
</dbReference>
<dbReference type="CDD" id="cd02855">
    <property type="entry name" value="E_set_GBE_prok_N"/>
    <property type="match status" value="1"/>
</dbReference>
<feature type="domain" description="Glycosyl hydrolase family 13 catalytic" evidence="12">
    <location>
        <begin position="140"/>
        <end position="481"/>
    </location>
</feature>
<reference evidence="13 14" key="1">
    <citation type="submission" date="2023-07" db="EMBL/GenBank/DDBJ databases">
        <title>Genomic Encyclopedia of Type Strains, Phase IV (KMG-IV): sequencing the most valuable type-strain genomes for metagenomic binning, comparative biology and taxonomic classification.</title>
        <authorList>
            <person name="Goeker M."/>
        </authorList>
    </citation>
    <scope>NUCLEOTIDE SEQUENCE [LARGE SCALE GENOMIC DNA]</scope>
    <source>
        <strain evidence="13 14">DSM 16784</strain>
    </source>
</reference>
<dbReference type="InterPro" id="IPR037439">
    <property type="entry name" value="Branching_enzy"/>
</dbReference>
<dbReference type="Gene3D" id="3.20.20.80">
    <property type="entry name" value="Glycosidases"/>
    <property type="match status" value="1"/>
</dbReference>
<dbReference type="NCBIfam" id="NF008967">
    <property type="entry name" value="PRK12313.1"/>
    <property type="match status" value="1"/>
</dbReference>
<comment type="pathway">
    <text evidence="3">Glycan biosynthesis; glycogen biosynthesis.</text>
</comment>
<dbReference type="SUPFAM" id="SSF51445">
    <property type="entry name" value="(Trans)glycosidases"/>
    <property type="match status" value="1"/>
</dbReference>
<evidence type="ECO:0000256" key="2">
    <source>
        <dbReference type="ARBA" id="ARBA00002953"/>
    </source>
</evidence>
<keyword evidence="6" id="KW-0321">Glycogen metabolism</keyword>
<dbReference type="Gene3D" id="2.60.40.10">
    <property type="entry name" value="Immunoglobulins"/>
    <property type="match status" value="1"/>
</dbReference>
<evidence type="ECO:0000256" key="10">
    <source>
        <dbReference type="ARBA" id="ARBA00023277"/>
    </source>
</evidence>
<dbReference type="InterPro" id="IPR006047">
    <property type="entry name" value="GH13_cat_dom"/>
</dbReference>
<comment type="function">
    <text evidence="2">Catalyzes the formation of the alpha-1,6-glucosidic linkages in glycogen by scission of a 1,4-alpha-linked oligosaccharide from growing alpha-1,4-glucan chains and the subsequent attachment of the oligosaccharide to the alpha-1,6 position.</text>
</comment>
<evidence type="ECO:0000256" key="5">
    <source>
        <dbReference type="ARBA" id="ARBA00012541"/>
    </source>
</evidence>
<evidence type="ECO:0000256" key="1">
    <source>
        <dbReference type="ARBA" id="ARBA00000826"/>
    </source>
</evidence>
<evidence type="ECO:0000313" key="14">
    <source>
        <dbReference type="Proteomes" id="UP001230220"/>
    </source>
</evidence>
<dbReference type="Proteomes" id="UP001230220">
    <property type="component" value="Unassembled WGS sequence"/>
</dbReference>
<dbReference type="InterPro" id="IPR044143">
    <property type="entry name" value="GlgB_N_E_set_prok"/>
</dbReference>
<dbReference type="InterPro" id="IPR013783">
    <property type="entry name" value="Ig-like_fold"/>
</dbReference>
<organism evidence="13 14">
    <name type="scientific">Breznakia pachnodae</name>
    <dbReference type="NCBI Taxonomy" id="265178"/>
    <lineage>
        <taxon>Bacteria</taxon>
        <taxon>Bacillati</taxon>
        <taxon>Bacillota</taxon>
        <taxon>Erysipelotrichia</taxon>
        <taxon>Erysipelotrichales</taxon>
        <taxon>Erysipelotrichaceae</taxon>
        <taxon>Breznakia</taxon>
    </lineage>
</organism>
<evidence type="ECO:0000256" key="11">
    <source>
        <dbReference type="NCBIfam" id="TIGR01515"/>
    </source>
</evidence>
<dbReference type="RefSeq" id="WP_307407656.1">
    <property type="nucleotide sequence ID" value="NZ_JAUSUR010000003.1"/>
</dbReference>
<evidence type="ECO:0000256" key="7">
    <source>
        <dbReference type="ARBA" id="ARBA00022676"/>
    </source>
</evidence>
<evidence type="ECO:0000313" key="13">
    <source>
        <dbReference type="EMBL" id="MDQ0361163.1"/>
    </source>
</evidence>
<comment type="catalytic activity">
    <reaction evidence="1">
        <text>Transfers a segment of a (1-&gt;4)-alpha-D-glucan chain to a primary hydroxy group in a similar glucan chain.</text>
        <dbReference type="EC" id="2.4.1.18"/>
    </reaction>
</comment>
<keyword evidence="14" id="KW-1185">Reference proteome</keyword>
<dbReference type="NCBIfam" id="TIGR01515">
    <property type="entry name" value="branching_enzym"/>
    <property type="match status" value="1"/>
</dbReference>
<evidence type="ECO:0000256" key="9">
    <source>
        <dbReference type="ARBA" id="ARBA00023056"/>
    </source>
</evidence>
<dbReference type="SUPFAM" id="SSF51011">
    <property type="entry name" value="Glycosyl hydrolase domain"/>
    <property type="match status" value="1"/>
</dbReference>
<dbReference type="Pfam" id="PF02922">
    <property type="entry name" value="CBM_48"/>
    <property type="match status" value="1"/>
</dbReference>
<gene>
    <name evidence="13" type="ORF">J2S15_001910</name>
</gene>
<evidence type="ECO:0000256" key="8">
    <source>
        <dbReference type="ARBA" id="ARBA00022679"/>
    </source>
</evidence>
<comment type="similarity">
    <text evidence="4">Belongs to the glycosyl hydrolase 13 family. GlgB subfamily.</text>
</comment>
<name>A0ABU0E387_9FIRM</name>
<dbReference type="EC" id="2.4.1.18" evidence="5 11"/>
<comment type="caution">
    <text evidence="13">The sequence shown here is derived from an EMBL/GenBank/DDBJ whole genome shotgun (WGS) entry which is preliminary data.</text>
</comment>
<keyword evidence="10" id="KW-0119">Carbohydrate metabolism</keyword>
<dbReference type="CDD" id="cd11322">
    <property type="entry name" value="AmyAc_Glg_BE"/>
    <property type="match status" value="1"/>
</dbReference>
<dbReference type="PANTHER" id="PTHR43651:SF3">
    <property type="entry name" value="1,4-ALPHA-GLUCAN-BRANCHING ENZYME"/>
    <property type="match status" value="1"/>
</dbReference>
<evidence type="ECO:0000259" key="12">
    <source>
        <dbReference type="SMART" id="SM00642"/>
    </source>
</evidence>
<evidence type="ECO:0000256" key="6">
    <source>
        <dbReference type="ARBA" id="ARBA00022600"/>
    </source>
</evidence>
<dbReference type="InterPro" id="IPR013780">
    <property type="entry name" value="Glyco_hydro_b"/>
</dbReference>
<dbReference type="PANTHER" id="PTHR43651">
    <property type="entry name" value="1,4-ALPHA-GLUCAN-BRANCHING ENZYME"/>
    <property type="match status" value="1"/>
</dbReference>
<dbReference type="Gene3D" id="2.60.40.1180">
    <property type="entry name" value="Golgi alpha-mannosidase II"/>
    <property type="match status" value="1"/>
</dbReference>
<protein>
    <recommendedName>
        <fullName evidence="5 11">1,4-alpha-glucan branching enzyme</fullName>
        <ecNumber evidence="5 11">2.4.1.18</ecNumber>
    </recommendedName>
</protein>
<dbReference type="SMART" id="SM00642">
    <property type="entry name" value="Aamy"/>
    <property type="match status" value="1"/>
</dbReference>
<dbReference type="Pfam" id="PF02806">
    <property type="entry name" value="Alpha-amylase_C"/>
    <property type="match status" value="1"/>
</dbReference>
<keyword evidence="9" id="KW-0320">Glycogen biosynthesis</keyword>
<accession>A0ABU0E387</accession>